<accession>A0A2Z6RY33</accession>
<dbReference type="EMBL" id="BEXD01004168">
    <property type="protein sequence ID" value="GBC07764.1"/>
    <property type="molecule type" value="Genomic_DNA"/>
</dbReference>
<dbReference type="AlphaFoldDB" id="A0A2Z6RY33"/>
<name>A0A2Z6RY33_9GLOM</name>
<evidence type="ECO:0000313" key="2">
    <source>
        <dbReference type="Proteomes" id="UP000247702"/>
    </source>
</evidence>
<protein>
    <submittedName>
        <fullName evidence="1">Uncharacterized protein</fullName>
    </submittedName>
</protein>
<gene>
    <name evidence="1" type="ORF">RclHR1_07680018</name>
</gene>
<organism evidence="1 2">
    <name type="scientific">Rhizophagus clarus</name>
    <dbReference type="NCBI Taxonomy" id="94130"/>
    <lineage>
        <taxon>Eukaryota</taxon>
        <taxon>Fungi</taxon>
        <taxon>Fungi incertae sedis</taxon>
        <taxon>Mucoromycota</taxon>
        <taxon>Glomeromycotina</taxon>
        <taxon>Glomeromycetes</taxon>
        <taxon>Glomerales</taxon>
        <taxon>Glomeraceae</taxon>
        <taxon>Rhizophagus</taxon>
    </lineage>
</organism>
<comment type="caution">
    <text evidence="1">The sequence shown here is derived from an EMBL/GenBank/DDBJ whole genome shotgun (WGS) entry which is preliminary data.</text>
</comment>
<proteinExistence type="predicted"/>
<dbReference type="Proteomes" id="UP000247702">
    <property type="component" value="Unassembled WGS sequence"/>
</dbReference>
<evidence type="ECO:0000313" key="1">
    <source>
        <dbReference type="EMBL" id="GBC07764.1"/>
    </source>
</evidence>
<keyword evidence="2" id="KW-1185">Reference proteome</keyword>
<reference evidence="1 2" key="1">
    <citation type="submission" date="2017-11" db="EMBL/GenBank/DDBJ databases">
        <title>The genome of Rhizophagus clarus HR1 reveals common genetic basis of auxotrophy among arbuscular mycorrhizal fungi.</title>
        <authorList>
            <person name="Kobayashi Y."/>
        </authorList>
    </citation>
    <scope>NUCLEOTIDE SEQUENCE [LARGE SCALE GENOMIC DNA]</scope>
    <source>
        <strain evidence="1 2">HR1</strain>
    </source>
</reference>
<sequence length="97" mass="11527">MPSFKGPEHRRSEIPFQGGPLSLEFHFEADHYPEFHFEVDHCLEVFYRRTTVWKKWTELFRSLKKADRGISKVQNSKRNEDGPHLTADQICVFSEVF</sequence>